<name>H2ZEK8_CIOSA</name>
<dbReference type="InterPro" id="IPR002172">
    <property type="entry name" value="LDrepeatLR_classA_rpt"/>
</dbReference>
<feature type="transmembrane region" description="Helical" evidence="3">
    <location>
        <begin position="298"/>
        <end position="315"/>
    </location>
</feature>
<evidence type="ECO:0000313" key="4">
    <source>
        <dbReference type="Ensembl" id="ENSCSAVP00000016024.1"/>
    </source>
</evidence>
<keyword evidence="1 2" id="KW-1015">Disulfide bond</keyword>
<dbReference type="SUPFAM" id="SSF57424">
    <property type="entry name" value="LDL receptor-like module"/>
    <property type="match status" value="1"/>
</dbReference>
<evidence type="ECO:0008006" key="6">
    <source>
        <dbReference type="Google" id="ProtNLM"/>
    </source>
</evidence>
<feature type="disulfide bond" evidence="2">
    <location>
        <begin position="164"/>
        <end position="176"/>
    </location>
</feature>
<dbReference type="InterPro" id="IPR023415">
    <property type="entry name" value="LDLR_class-A_CS"/>
</dbReference>
<feature type="disulfide bond" evidence="2">
    <location>
        <begin position="183"/>
        <end position="198"/>
    </location>
</feature>
<reference evidence="4" key="3">
    <citation type="submission" date="2025-09" db="UniProtKB">
        <authorList>
            <consortium name="Ensembl"/>
        </authorList>
    </citation>
    <scope>IDENTIFICATION</scope>
</reference>
<keyword evidence="5" id="KW-1185">Reference proteome</keyword>
<keyword evidence="3" id="KW-0472">Membrane</keyword>
<feature type="disulfide bond" evidence="2">
    <location>
        <begin position="171"/>
        <end position="189"/>
    </location>
</feature>
<dbReference type="PROSITE" id="PS01209">
    <property type="entry name" value="LDLRA_1"/>
    <property type="match status" value="1"/>
</dbReference>
<dbReference type="GeneTree" id="ENSGT00730000113915"/>
<dbReference type="InterPro" id="IPR036055">
    <property type="entry name" value="LDL_receptor-like_sf"/>
</dbReference>
<dbReference type="eggNOG" id="KOG1215">
    <property type="taxonomic scope" value="Eukaryota"/>
</dbReference>
<dbReference type="OMA" id="CKRVCCE"/>
<dbReference type="HOGENOM" id="CLU_045543_0_0_1"/>
<evidence type="ECO:0000256" key="2">
    <source>
        <dbReference type="PROSITE-ProRule" id="PRU00124"/>
    </source>
</evidence>
<keyword evidence="3" id="KW-0812">Transmembrane</keyword>
<accession>H2ZEK8</accession>
<organism evidence="4 5">
    <name type="scientific">Ciona savignyi</name>
    <name type="common">Pacific transparent sea squirt</name>
    <dbReference type="NCBI Taxonomy" id="51511"/>
    <lineage>
        <taxon>Eukaryota</taxon>
        <taxon>Metazoa</taxon>
        <taxon>Chordata</taxon>
        <taxon>Tunicata</taxon>
        <taxon>Ascidiacea</taxon>
        <taxon>Phlebobranchia</taxon>
        <taxon>Cionidae</taxon>
        <taxon>Ciona</taxon>
    </lineage>
</organism>
<dbReference type="AlphaFoldDB" id="H2ZEK8"/>
<dbReference type="CDD" id="cd00112">
    <property type="entry name" value="LDLa"/>
    <property type="match status" value="1"/>
</dbReference>
<dbReference type="Pfam" id="PF00057">
    <property type="entry name" value="Ldl_recept_a"/>
    <property type="match status" value="1"/>
</dbReference>
<sequence>MLEAYINVFYTAGICLILAKGQDGSVLQHSAPKQNSTLGAFQPQQECKMLHTNVFQLDLGCVLRRKSRTTAHALTAPSLAACKRVCCEYEEGPCDLVYYNRYHKCVVMNYHVLSLCPLMAPTVSLPGSYSFTLLLSVTERVTPSLKQHLILKGYSSQIAQFLGCDRDSFVCNNWQCIDKKYVCDDTPHCSDNSDESRCPQIIVAPRKMGCLSYHGDYVKNGEEYTPFGKADECQRCICGNDSLPSYCYSATCNNVQLTNCDNNNPDICCVCHKSTIQNNDPSDDNSDIFVNLSGTQRLIVSCMSVLVVVTLLLFFSRNLMHRARGAFMPNGGNHRGRSRNTWVPHPTHALPPTRPFMGRYFTRNSSMSFVETD</sequence>
<reference evidence="5" key="1">
    <citation type="submission" date="2003-08" db="EMBL/GenBank/DDBJ databases">
        <authorList>
            <person name="Birren B."/>
            <person name="Nusbaum C."/>
            <person name="Abebe A."/>
            <person name="Abouelleil A."/>
            <person name="Adekoya E."/>
            <person name="Ait-zahra M."/>
            <person name="Allen N."/>
            <person name="Allen T."/>
            <person name="An P."/>
            <person name="Anderson M."/>
            <person name="Anderson S."/>
            <person name="Arachchi H."/>
            <person name="Armbruster J."/>
            <person name="Bachantsang P."/>
            <person name="Baldwin J."/>
            <person name="Barry A."/>
            <person name="Bayul T."/>
            <person name="Blitshsteyn B."/>
            <person name="Bloom T."/>
            <person name="Blye J."/>
            <person name="Boguslavskiy L."/>
            <person name="Borowsky M."/>
            <person name="Boukhgalter B."/>
            <person name="Brunache A."/>
            <person name="Butler J."/>
            <person name="Calixte N."/>
            <person name="Calvo S."/>
            <person name="Camarata J."/>
            <person name="Campo K."/>
            <person name="Chang J."/>
            <person name="Cheshatsang Y."/>
            <person name="Citroen M."/>
            <person name="Collymore A."/>
            <person name="Considine T."/>
            <person name="Cook A."/>
            <person name="Cooke P."/>
            <person name="Corum B."/>
            <person name="Cuomo C."/>
            <person name="David R."/>
            <person name="Dawoe T."/>
            <person name="Degray S."/>
            <person name="Dodge S."/>
            <person name="Dooley K."/>
            <person name="Dorje P."/>
            <person name="Dorjee K."/>
            <person name="Dorris L."/>
            <person name="Duffey N."/>
            <person name="Dupes A."/>
            <person name="Elkins T."/>
            <person name="Engels R."/>
            <person name="Erickson J."/>
            <person name="Farina A."/>
            <person name="Faro S."/>
            <person name="Ferreira P."/>
            <person name="Fischer H."/>
            <person name="Fitzgerald M."/>
            <person name="Foley K."/>
            <person name="Gage D."/>
            <person name="Galagan J."/>
            <person name="Gearin G."/>
            <person name="Gnerre S."/>
            <person name="Gnirke A."/>
            <person name="Goyette A."/>
            <person name="Graham J."/>
            <person name="Grandbois E."/>
            <person name="Gyaltsen K."/>
            <person name="Hafez N."/>
            <person name="Hagopian D."/>
            <person name="Hagos B."/>
            <person name="Hall J."/>
            <person name="Hatcher B."/>
            <person name="Heller A."/>
            <person name="Higgins H."/>
            <person name="Honan T."/>
            <person name="Horn A."/>
            <person name="Houde N."/>
            <person name="Hughes L."/>
            <person name="Hulme W."/>
            <person name="Husby E."/>
            <person name="Iliev I."/>
            <person name="Jaffe D."/>
            <person name="Jones C."/>
            <person name="Kamal M."/>
            <person name="Kamat A."/>
            <person name="Kamvysselis M."/>
            <person name="Karlsson E."/>
            <person name="Kells C."/>
            <person name="Kieu A."/>
            <person name="Kisner P."/>
            <person name="Kodira C."/>
            <person name="Kulbokas E."/>
            <person name="Labutti K."/>
            <person name="Lama D."/>
            <person name="Landers T."/>
            <person name="Leger J."/>
            <person name="Levine S."/>
            <person name="Lewis D."/>
            <person name="Lewis T."/>
            <person name="Lindblad-toh K."/>
            <person name="Liu X."/>
            <person name="Lokyitsang T."/>
            <person name="Lokyitsang Y."/>
            <person name="Lucien O."/>
            <person name="Lui A."/>
            <person name="Ma L.J."/>
            <person name="Mabbitt R."/>
            <person name="Macdonald J."/>
            <person name="Maclean C."/>
            <person name="Major J."/>
            <person name="Manning J."/>
            <person name="Marabella R."/>
            <person name="Maru K."/>
            <person name="Matthews C."/>
            <person name="Mauceli E."/>
            <person name="Mccarthy M."/>
            <person name="Mcdonough S."/>
            <person name="Mcghee T."/>
            <person name="Meldrim J."/>
            <person name="Meneus L."/>
            <person name="Mesirov J."/>
            <person name="Mihalev A."/>
            <person name="Mihova T."/>
            <person name="Mikkelsen T."/>
            <person name="Mlenga V."/>
            <person name="Moru K."/>
            <person name="Mozes J."/>
            <person name="Mulrain L."/>
            <person name="Munson G."/>
            <person name="Naylor J."/>
            <person name="Newes C."/>
            <person name="Nguyen C."/>
            <person name="Nguyen N."/>
            <person name="Nguyen T."/>
            <person name="Nicol R."/>
            <person name="Nielsen C."/>
            <person name="Nizzari M."/>
            <person name="Norbu C."/>
            <person name="Norbu N."/>
            <person name="O'donnell P."/>
            <person name="Okoawo O."/>
            <person name="O'leary S."/>
            <person name="Omotosho B."/>
            <person name="O'neill K."/>
            <person name="Osman S."/>
            <person name="Parker S."/>
            <person name="Perrin D."/>
            <person name="Phunkhang P."/>
            <person name="Piqani B."/>
            <person name="Purcell S."/>
            <person name="Rachupka T."/>
            <person name="Ramasamy U."/>
            <person name="Rameau R."/>
            <person name="Ray V."/>
            <person name="Raymond C."/>
            <person name="Retta R."/>
            <person name="Richardson S."/>
            <person name="Rise C."/>
            <person name="Rodriguez J."/>
            <person name="Rogers J."/>
            <person name="Rogov P."/>
            <person name="Rutman M."/>
            <person name="Schupbach R."/>
            <person name="Seaman C."/>
            <person name="Settipalli S."/>
            <person name="Sharpe T."/>
            <person name="Sheridan J."/>
            <person name="Sherpa N."/>
            <person name="Shi J."/>
            <person name="Smirnov S."/>
            <person name="Smith C."/>
            <person name="Sougnez C."/>
            <person name="Spencer B."/>
            <person name="Stalker J."/>
            <person name="Stange-thomann N."/>
            <person name="Stavropoulos S."/>
            <person name="Stetson K."/>
            <person name="Stone C."/>
            <person name="Stone S."/>
            <person name="Stubbs M."/>
            <person name="Talamas J."/>
            <person name="Tchuinga P."/>
            <person name="Tenzing P."/>
            <person name="Tesfaye S."/>
            <person name="Theodore J."/>
            <person name="Thoulutsang Y."/>
            <person name="Topham K."/>
            <person name="Towey S."/>
            <person name="Tsamla T."/>
            <person name="Tsomo N."/>
            <person name="Vallee D."/>
            <person name="Vassiliev H."/>
            <person name="Venkataraman V."/>
            <person name="Vinson J."/>
            <person name="Vo A."/>
            <person name="Wade C."/>
            <person name="Wang S."/>
            <person name="Wangchuk T."/>
            <person name="Wangdi T."/>
            <person name="Whittaker C."/>
            <person name="Wilkinson J."/>
            <person name="Wu Y."/>
            <person name="Wyman D."/>
            <person name="Yadav S."/>
            <person name="Yang S."/>
            <person name="Yang X."/>
            <person name="Yeager S."/>
            <person name="Yee E."/>
            <person name="Young G."/>
            <person name="Zainoun J."/>
            <person name="Zembeck L."/>
            <person name="Zimmer A."/>
            <person name="Zody M."/>
            <person name="Lander E."/>
        </authorList>
    </citation>
    <scope>NUCLEOTIDE SEQUENCE [LARGE SCALE GENOMIC DNA]</scope>
</reference>
<proteinExistence type="predicted"/>
<evidence type="ECO:0000256" key="1">
    <source>
        <dbReference type="ARBA" id="ARBA00023157"/>
    </source>
</evidence>
<reference evidence="4" key="2">
    <citation type="submission" date="2025-08" db="UniProtKB">
        <authorList>
            <consortium name="Ensembl"/>
        </authorList>
    </citation>
    <scope>IDENTIFICATION</scope>
</reference>
<dbReference type="STRING" id="51511.ENSCSAVP00000016024"/>
<dbReference type="Proteomes" id="UP000007875">
    <property type="component" value="Unassembled WGS sequence"/>
</dbReference>
<keyword evidence="3" id="KW-1133">Transmembrane helix</keyword>
<evidence type="ECO:0000313" key="5">
    <source>
        <dbReference type="Proteomes" id="UP000007875"/>
    </source>
</evidence>
<dbReference type="InParanoid" id="H2ZEK8"/>
<dbReference type="Ensembl" id="ENSCSAVT00000016204.1">
    <property type="protein sequence ID" value="ENSCSAVP00000016024.1"/>
    <property type="gene ID" value="ENSCSAVG00000009439.1"/>
</dbReference>
<dbReference type="PROSITE" id="PS50068">
    <property type="entry name" value="LDLRA_2"/>
    <property type="match status" value="1"/>
</dbReference>
<evidence type="ECO:0000256" key="3">
    <source>
        <dbReference type="SAM" id="Phobius"/>
    </source>
</evidence>
<protein>
    <recommendedName>
        <fullName evidence="6">VWFC domain-containing protein</fullName>
    </recommendedName>
</protein>
<dbReference type="Gene3D" id="4.10.400.10">
    <property type="entry name" value="Low-density Lipoprotein Receptor"/>
    <property type="match status" value="1"/>
</dbReference>
<dbReference type="SMART" id="SM00192">
    <property type="entry name" value="LDLa"/>
    <property type="match status" value="1"/>
</dbReference>